<proteinExistence type="predicted"/>
<dbReference type="InterPro" id="IPR016035">
    <property type="entry name" value="Acyl_Trfase/lysoPLipase"/>
</dbReference>
<dbReference type="Pfam" id="PF12796">
    <property type="entry name" value="Ank_2"/>
    <property type="match status" value="2"/>
</dbReference>
<dbReference type="PANTHER" id="PTHR24139">
    <property type="entry name" value="CALCIUM-INDEPENDENT PHOSPHOLIPASE A2"/>
    <property type="match status" value="1"/>
</dbReference>
<dbReference type="Pfam" id="PF01734">
    <property type="entry name" value="Patatin"/>
    <property type="match status" value="1"/>
</dbReference>
<dbReference type="SMART" id="SM00248">
    <property type="entry name" value="ANK"/>
    <property type="match status" value="7"/>
</dbReference>
<feature type="repeat" description="ANK" evidence="7">
    <location>
        <begin position="493"/>
        <end position="522"/>
    </location>
</feature>
<feature type="active site" description="Nucleophile" evidence="8">
    <location>
        <position position="721"/>
    </location>
</feature>
<dbReference type="GO" id="GO:0005739">
    <property type="term" value="C:mitochondrion"/>
    <property type="evidence" value="ECO:0007669"/>
    <property type="project" value="TreeGrafter"/>
</dbReference>
<evidence type="ECO:0000256" key="4">
    <source>
        <dbReference type="ARBA" id="ARBA00023043"/>
    </source>
</evidence>
<keyword evidence="11" id="KW-1185">Reference proteome</keyword>
<feature type="domain" description="PNPLA" evidence="10">
    <location>
        <begin position="683"/>
        <end position="863"/>
    </location>
</feature>
<evidence type="ECO:0000256" key="1">
    <source>
        <dbReference type="ARBA" id="ARBA00013278"/>
    </source>
</evidence>
<sequence>SWVVDVAEYKAMSSSTETQVRKTKALEEKTSTRRVTSPSTATDGTSPKTTQSCSGSPIEIRSLFNNSSSTKVMLESPPEKSRRSEATIGSVLSFLIPETISNLWSSGCKKSSDEESWVPTDPNEIVTFPEKELCCYDRIFPPDNVESPFQVRRGPVTVRNVLNELNGVRCRSPQDHTTTQEDILCHLIFSFVDGDGHRHFLTIYRSENADDVVELCQRCRDCCLLFRYIDKRKEDPVDFVRKLLGTFREHMLWRSAHVAAMLGMSEVFVDADERHRMRMLSTKCHPEGLYPLMIAIQNNQTELIAELITHGANLSQCDINGNNCLHFAAQYSQAALQVIWEKARTEFEKLVNVVNNDGCTPLYLAIRSANARCVSALLGYGASVNVRSSGMNPFFEAMQDKSKTLDLMQTLVTETSNELLYERDAMTGNTVLHVATQKQPLIALLELKGSQLDLNAKNHAGQTPLHMYTHRDDLQLVFAIAAYDVDLDLLDNDGHTALSTAVSRLNVEMVHALLILGANPNAGIGETPRHIAARFSRSNKEACEILRSLIMRGARRCSQEMNGCAMACANYDTLSAIETAKSDSAERTQSLSSLSMKSLRNFDPLEIPSSDSSHLKETNSPKEASQAIPYDFDLDPDRVKPRKKVDHKSPVNHAQKLSVEKVYSYLDNLDDVCGKNKYMISALALDGGGIRGLATIQILLALQKYLEAPLFHYFDWVAGTSTGSMITTALASGFDLRHCLQFYLRFKDCIFDRWSRPYDAEVFEMLIQKSVGKERTLADIKYPKLIIPTVRAETFPVKMEIMRNYELPLSEEENNELGYTSPADIKIWRAIRRSTAAPTYFTAAENRYLDGGIVSNNPTLELLSEIHFWNSVLEYKRQSSRKVYLGCMLSVGTGLEPVRPLDPQSLEIGRSWVGSAMAIKSLGVVIVDQATLTEGAPVFRSRSWCHSMGVPYFRLNAPLTSDVPMDCKDDSTLCRMMWDCVEYAYNNREQLKDLAELLKAIGLAKQRADIHGAVPIERTYHTFVSKSVEET</sequence>
<feature type="region of interest" description="Disordered" evidence="9">
    <location>
        <begin position="607"/>
        <end position="650"/>
    </location>
</feature>
<evidence type="ECO:0000256" key="7">
    <source>
        <dbReference type="PROSITE-ProRule" id="PRU00023"/>
    </source>
</evidence>
<evidence type="ECO:0000256" key="5">
    <source>
        <dbReference type="ARBA" id="ARBA00023098"/>
    </source>
</evidence>
<evidence type="ECO:0000256" key="6">
    <source>
        <dbReference type="ARBA" id="ARBA00023422"/>
    </source>
</evidence>
<dbReference type="SUPFAM" id="SSF52151">
    <property type="entry name" value="FabD/lysophospholipase-like"/>
    <property type="match status" value="1"/>
</dbReference>
<feature type="repeat" description="ANK" evidence="7">
    <location>
        <begin position="460"/>
        <end position="492"/>
    </location>
</feature>
<evidence type="ECO:0000256" key="2">
    <source>
        <dbReference type="ARBA" id="ARBA00022737"/>
    </source>
</evidence>
<keyword evidence="2" id="KW-0677">Repeat</keyword>
<dbReference type="PANTHER" id="PTHR24139:SF34">
    <property type="entry name" value="85_88 KDA CALCIUM-INDEPENDENT PHOSPHOLIPASE A2"/>
    <property type="match status" value="1"/>
</dbReference>
<dbReference type="InterPro" id="IPR047148">
    <property type="entry name" value="PLPL9"/>
</dbReference>
<organism evidence="11 12">
    <name type="scientific">Parascaris univalens</name>
    <name type="common">Nematode worm</name>
    <dbReference type="NCBI Taxonomy" id="6257"/>
    <lineage>
        <taxon>Eukaryota</taxon>
        <taxon>Metazoa</taxon>
        <taxon>Ecdysozoa</taxon>
        <taxon>Nematoda</taxon>
        <taxon>Chromadorea</taxon>
        <taxon>Rhabditida</taxon>
        <taxon>Spirurina</taxon>
        <taxon>Ascaridomorpha</taxon>
        <taxon>Ascaridoidea</taxon>
        <taxon>Ascarididae</taxon>
        <taxon>Parascaris</taxon>
    </lineage>
</organism>
<dbReference type="GO" id="GO:0052816">
    <property type="term" value="F:long-chain fatty acyl-CoA hydrolase activity"/>
    <property type="evidence" value="ECO:0007669"/>
    <property type="project" value="TreeGrafter"/>
</dbReference>
<dbReference type="GO" id="GO:2000304">
    <property type="term" value="P:positive regulation of ceramide biosynthetic process"/>
    <property type="evidence" value="ECO:0007669"/>
    <property type="project" value="TreeGrafter"/>
</dbReference>
<dbReference type="Proteomes" id="UP000887569">
    <property type="component" value="Unplaced"/>
</dbReference>
<feature type="short sequence motif" description="GXSXG" evidence="8">
    <location>
        <begin position="719"/>
        <end position="723"/>
    </location>
</feature>
<evidence type="ECO:0000256" key="8">
    <source>
        <dbReference type="PROSITE-ProRule" id="PRU01161"/>
    </source>
</evidence>
<protein>
    <recommendedName>
        <fullName evidence="1">phospholipase A2</fullName>
        <ecNumber evidence="1">3.1.1.4</ecNumber>
    </recommendedName>
</protein>
<dbReference type="AlphaFoldDB" id="A0A914ZVL7"/>
<dbReference type="GO" id="GO:0016042">
    <property type="term" value="P:lipid catabolic process"/>
    <property type="evidence" value="ECO:0007669"/>
    <property type="project" value="UniProtKB-UniRule"/>
</dbReference>
<dbReference type="Gene3D" id="3.40.1090.10">
    <property type="entry name" value="Cytosolic phospholipase A2 catalytic domain"/>
    <property type="match status" value="1"/>
</dbReference>
<evidence type="ECO:0000313" key="11">
    <source>
        <dbReference type="Proteomes" id="UP000887569"/>
    </source>
</evidence>
<dbReference type="WBParaSite" id="PgB13_g046_t04">
    <property type="protein sequence ID" value="PgB13_g046_t04"/>
    <property type="gene ID" value="PgB13_g046"/>
</dbReference>
<dbReference type="Pfam" id="PF00023">
    <property type="entry name" value="Ank"/>
    <property type="match status" value="1"/>
</dbReference>
<reference evidence="12" key="1">
    <citation type="submission" date="2022-11" db="UniProtKB">
        <authorList>
            <consortium name="WormBaseParasite"/>
        </authorList>
    </citation>
    <scope>IDENTIFICATION</scope>
</reference>
<keyword evidence="5 8" id="KW-0443">Lipid metabolism</keyword>
<evidence type="ECO:0000313" key="12">
    <source>
        <dbReference type="WBParaSite" id="PgB13_g046_t04"/>
    </source>
</evidence>
<keyword evidence="3 8" id="KW-0378">Hydrolase</keyword>
<dbReference type="PROSITE" id="PS50088">
    <property type="entry name" value="ANK_REPEAT"/>
    <property type="match status" value="4"/>
</dbReference>
<feature type="repeat" description="ANK" evidence="7">
    <location>
        <begin position="287"/>
        <end position="319"/>
    </location>
</feature>
<name>A0A914ZVL7_PARUN</name>
<dbReference type="InterPro" id="IPR002641">
    <property type="entry name" value="PNPLA_dom"/>
</dbReference>
<feature type="short sequence motif" description="DGA/G" evidence="8">
    <location>
        <begin position="850"/>
        <end position="852"/>
    </location>
</feature>
<dbReference type="PROSITE" id="PS51635">
    <property type="entry name" value="PNPLA"/>
    <property type="match status" value="1"/>
</dbReference>
<dbReference type="Gene3D" id="1.25.40.20">
    <property type="entry name" value="Ankyrin repeat-containing domain"/>
    <property type="match status" value="2"/>
</dbReference>
<feature type="active site" description="Proton acceptor" evidence="8">
    <location>
        <position position="850"/>
    </location>
</feature>
<feature type="short sequence motif" description="GXGXXG" evidence="8">
    <location>
        <begin position="687"/>
        <end position="692"/>
    </location>
</feature>
<keyword evidence="8" id="KW-0442">Lipid degradation</keyword>
<evidence type="ECO:0000259" key="10">
    <source>
        <dbReference type="PROSITE" id="PS51635"/>
    </source>
</evidence>
<keyword evidence="4 7" id="KW-0040">ANK repeat</keyword>
<dbReference type="InterPro" id="IPR036770">
    <property type="entry name" value="Ankyrin_rpt-contain_sf"/>
</dbReference>
<dbReference type="SUPFAM" id="SSF48403">
    <property type="entry name" value="Ankyrin repeat"/>
    <property type="match status" value="1"/>
</dbReference>
<comment type="catalytic activity">
    <reaction evidence="6">
        <text>a 1,2-diacyl-sn-glycero-3-phosphocholine + H2O = a 1-acyl-sn-glycero-3-phosphocholine + a fatty acid + H(+)</text>
        <dbReference type="Rhea" id="RHEA:15801"/>
        <dbReference type="ChEBI" id="CHEBI:15377"/>
        <dbReference type="ChEBI" id="CHEBI:15378"/>
        <dbReference type="ChEBI" id="CHEBI:28868"/>
        <dbReference type="ChEBI" id="CHEBI:57643"/>
        <dbReference type="ChEBI" id="CHEBI:58168"/>
        <dbReference type="EC" id="3.1.1.4"/>
    </reaction>
    <physiologicalReaction direction="left-to-right" evidence="6">
        <dbReference type="Rhea" id="RHEA:15802"/>
    </physiologicalReaction>
</comment>
<dbReference type="PROSITE" id="PS50297">
    <property type="entry name" value="ANK_REP_REGION"/>
    <property type="match status" value="3"/>
</dbReference>
<feature type="region of interest" description="Disordered" evidence="9">
    <location>
        <begin position="13"/>
        <end position="56"/>
    </location>
</feature>
<evidence type="ECO:0000256" key="9">
    <source>
        <dbReference type="SAM" id="MobiDB-lite"/>
    </source>
</evidence>
<evidence type="ECO:0000256" key="3">
    <source>
        <dbReference type="ARBA" id="ARBA00022801"/>
    </source>
</evidence>
<accession>A0A914ZVL7</accession>
<dbReference type="EC" id="3.1.1.4" evidence="1"/>
<dbReference type="InterPro" id="IPR002110">
    <property type="entry name" value="Ankyrin_rpt"/>
</dbReference>
<feature type="repeat" description="ANK" evidence="7">
    <location>
        <begin position="357"/>
        <end position="389"/>
    </location>
</feature>
<dbReference type="GO" id="GO:0047499">
    <property type="term" value="F:calcium-independent phospholipase A2 activity"/>
    <property type="evidence" value="ECO:0007669"/>
    <property type="project" value="InterPro"/>
</dbReference>
<feature type="compositionally biased region" description="Polar residues" evidence="9">
    <location>
        <begin position="33"/>
        <end position="55"/>
    </location>
</feature>